<dbReference type="InterPro" id="IPR013836">
    <property type="entry name" value="CD34/Podocalyxin"/>
</dbReference>
<accession>A0A6J2V1Q0</accession>
<organism evidence="10 11">
    <name type="scientific">Chanos chanos</name>
    <name type="common">Milkfish</name>
    <name type="synonym">Mugil chanos</name>
    <dbReference type="NCBI Taxonomy" id="29144"/>
    <lineage>
        <taxon>Eukaryota</taxon>
        <taxon>Metazoa</taxon>
        <taxon>Chordata</taxon>
        <taxon>Craniata</taxon>
        <taxon>Vertebrata</taxon>
        <taxon>Euteleostomi</taxon>
        <taxon>Actinopterygii</taxon>
        <taxon>Neopterygii</taxon>
        <taxon>Teleostei</taxon>
        <taxon>Ostariophysi</taxon>
        <taxon>Gonorynchiformes</taxon>
        <taxon>Chanidae</taxon>
        <taxon>Chanos</taxon>
    </lineage>
</organism>
<evidence type="ECO:0000256" key="4">
    <source>
        <dbReference type="ARBA" id="ARBA00022889"/>
    </source>
</evidence>
<keyword evidence="2 9" id="KW-0812">Transmembrane</keyword>
<proteinExistence type="predicted"/>
<evidence type="ECO:0000256" key="9">
    <source>
        <dbReference type="SAM" id="Phobius"/>
    </source>
</evidence>
<keyword evidence="4" id="KW-0130">Cell adhesion</keyword>
<reference evidence="11" key="1">
    <citation type="submission" date="2025-08" db="UniProtKB">
        <authorList>
            <consortium name="RefSeq"/>
        </authorList>
    </citation>
    <scope>IDENTIFICATION</scope>
</reference>
<dbReference type="InterPro" id="IPR008083">
    <property type="entry name" value="CD34"/>
</dbReference>
<dbReference type="PANTHER" id="PTHR16677:SF1">
    <property type="entry name" value="HEMATOPOIETIC PROGENITOR CELL ANTIGEN CD34"/>
    <property type="match status" value="1"/>
</dbReference>
<keyword evidence="5 9" id="KW-1133">Transmembrane helix</keyword>
<evidence type="ECO:0000313" key="10">
    <source>
        <dbReference type="Proteomes" id="UP000504632"/>
    </source>
</evidence>
<dbReference type="GO" id="GO:0007155">
    <property type="term" value="P:cell adhesion"/>
    <property type="evidence" value="ECO:0007669"/>
    <property type="project" value="UniProtKB-KW"/>
</dbReference>
<evidence type="ECO:0000256" key="5">
    <source>
        <dbReference type="ARBA" id="ARBA00022989"/>
    </source>
</evidence>
<comment type="subcellular location">
    <subcellularLocation>
        <location evidence="1">Membrane</location>
        <topology evidence="1">Single-pass type I membrane protein</topology>
    </subcellularLocation>
</comment>
<keyword evidence="10" id="KW-1185">Reference proteome</keyword>
<evidence type="ECO:0000313" key="11">
    <source>
        <dbReference type="RefSeq" id="XP_030625748.1"/>
    </source>
</evidence>
<evidence type="ECO:0000256" key="8">
    <source>
        <dbReference type="SAM" id="MobiDB-lite"/>
    </source>
</evidence>
<dbReference type="AlphaFoldDB" id="A0A6J2V1Q0"/>
<dbReference type="RefSeq" id="XP_030625748.1">
    <property type="nucleotide sequence ID" value="XM_030769888.1"/>
</dbReference>
<feature type="region of interest" description="Disordered" evidence="8">
    <location>
        <begin position="157"/>
        <end position="204"/>
    </location>
</feature>
<evidence type="ECO:0000256" key="2">
    <source>
        <dbReference type="ARBA" id="ARBA00022692"/>
    </source>
</evidence>
<dbReference type="CTD" id="947"/>
<dbReference type="InParanoid" id="A0A6J2V1Q0"/>
<feature type="compositionally biased region" description="Polar residues" evidence="8">
    <location>
        <begin position="182"/>
        <end position="197"/>
    </location>
</feature>
<keyword evidence="6 9" id="KW-0472">Membrane</keyword>
<dbReference type="Pfam" id="PF06365">
    <property type="entry name" value="CD34_antigen"/>
    <property type="match status" value="1"/>
</dbReference>
<name>A0A6J2V1Q0_CHACN</name>
<evidence type="ECO:0000256" key="7">
    <source>
        <dbReference type="ARBA" id="ARBA00023180"/>
    </source>
</evidence>
<dbReference type="GO" id="GO:0005886">
    <property type="term" value="C:plasma membrane"/>
    <property type="evidence" value="ECO:0007669"/>
    <property type="project" value="UniProtKB-ARBA"/>
</dbReference>
<evidence type="ECO:0000256" key="1">
    <source>
        <dbReference type="ARBA" id="ARBA00004479"/>
    </source>
</evidence>
<dbReference type="Proteomes" id="UP000504632">
    <property type="component" value="Chromosome 3"/>
</dbReference>
<dbReference type="OrthoDB" id="8945512at2759"/>
<protein>
    <submittedName>
        <fullName evidence="11">Hematopoietic progenitor cell antigen CD34</fullName>
    </submittedName>
</protein>
<evidence type="ECO:0000256" key="3">
    <source>
        <dbReference type="ARBA" id="ARBA00022729"/>
    </source>
</evidence>
<gene>
    <name evidence="11" type="primary">cd34</name>
</gene>
<dbReference type="GeneID" id="115808490"/>
<keyword evidence="3" id="KW-0732">Signal</keyword>
<sequence length="204" mass="22140">MIKRVVNVMCVDEDTVKDKDAVKIELSAFSSCEHTRQLVQKYGTEFCDSESCNFQIFQKENSNSAILIGQSVTDDLQGVTGKIDHLKEKLGVVKASPRWGKHQPTVLVALLLSGLIGAALLIAGYCWKTQRNSNAKGMKLPDDSYQVDEENQGNTLVSVAPLTPPEPQEKPSINGESPEAVKTQTPAATNGHSTTKTPVADTEL</sequence>
<feature type="transmembrane region" description="Helical" evidence="9">
    <location>
        <begin position="106"/>
        <end position="127"/>
    </location>
</feature>
<dbReference type="PANTHER" id="PTHR16677">
    <property type="entry name" value="HEMATOPOIETIC PROGENITOR CELL ANTIGEN CD34"/>
    <property type="match status" value="1"/>
</dbReference>
<keyword evidence="7" id="KW-0325">Glycoprotein</keyword>
<evidence type="ECO:0000256" key="6">
    <source>
        <dbReference type="ARBA" id="ARBA00023136"/>
    </source>
</evidence>